<dbReference type="CDD" id="cd22963">
    <property type="entry name" value="DD_CrRSP4-like"/>
    <property type="match status" value="1"/>
</dbReference>
<protein>
    <submittedName>
        <fullName evidence="7">Uncharacterized protein</fullName>
    </submittedName>
</protein>
<organism evidence="7">
    <name type="scientific">Aureoumbra lagunensis</name>
    <dbReference type="NCBI Taxonomy" id="44058"/>
    <lineage>
        <taxon>Eukaryota</taxon>
        <taxon>Sar</taxon>
        <taxon>Stramenopiles</taxon>
        <taxon>Ochrophyta</taxon>
        <taxon>Pelagophyceae</taxon>
        <taxon>Pelagomonadales</taxon>
        <taxon>Aureoumbra</taxon>
    </lineage>
</organism>
<evidence type="ECO:0000256" key="6">
    <source>
        <dbReference type="SAM" id="MobiDB-lite"/>
    </source>
</evidence>
<evidence type="ECO:0000256" key="1">
    <source>
        <dbReference type="ARBA" id="ARBA00004430"/>
    </source>
</evidence>
<keyword evidence="3" id="KW-0969">Cilium</keyword>
<dbReference type="GO" id="GO:0035082">
    <property type="term" value="P:axoneme assembly"/>
    <property type="evidence" value="ECO:0007669"/>
    <property type="project" value="TreeGrafter"/>
</dbReference>
<keyword evidence="2" id="KW-0963">Cytoplasm</keyword>
<sequence length="427" mass="47827">MSFEEAKQFLRREDESGSSLYEHLSKVLMKIIIEKPANANAMFEQLSAELRTNVTEKSSMTRSRPEKSDQLAWCQTVAKLYENENEIEETATFPDLMTEANIWEWAGINLGKNETYRLYLSLKAKALSEGIKIRFWGKIQTYNGDYLIAQADHPEPPETSLEIEGIQGTNKYIFWVCKHAGDTWEKLPDVTPSAITTARQIKKFFTGNLSAPVNSYPPFPGSTEAHLLRAQIALITADCCVSPVGYYVEDEAAAEDGIKAIQKAEEIEEFKSAQELKDPANWTHHELAINLNGRCNQLPPPDDEDEDNTPATSEDLPDLPVLATLDSDQIGWKFYPAPGGAGESPDSIIIVKSLKWPGAIAAAFGNKFLNVYCGWGFPTLQGRSYQPPPVPPIQTEWTPKEEEDEELIENEDIIIQPPVEEDEEEDA</sequence>
<evidence type="ECO:0000256" key="2">
    <source>
        <dbReference type="ARBA" id="ARBA00022490"/>
    </source>
</evidence>
<evidence type="ECO:0000313" key="7">
    <source>
        <dbReference type="EMBL" id="CAE0372729.1"/>
    </source>
</evidence>
<dbReference type="AlphaFoldDB" id="A0A7S3K2B4"/>
<dbReference type="EMBL" id="HBIJ01020730">
    <property type="protein sequence ID" value="CAE0372729.1"/>
    <property type="molecule type" value="Transcribed_RNA"/>
</dbReference>
<keyword evidence="4" id="KW-0206">Cytoskeleton</keyword>
<comment type="subcellular location">
    <subcellularLocation>
        <location evidence="1">Cytoplasm</location>
        <location evidence="1">Cytoskeleton</location>
        <location evidence="1">Cilium axoneme</location>
    </subcellularLocation>
</comment>
<evidence type="ECO:0000256" key="5">
    <source>
        <dbReference type="ARBA" id="ARBA00023273"/>
    </source>
</evidence>
<dbReference type="Pfam" id="PF04712">
    <property type="entry name" value="Radial_spoke"/>
    <property type="match status" value="2"/>
</dbReference>
<dbReference type="PANTHER" id="PTHR13159:SF0">
    <property type="entry name" value="RADIAL SPOKE HEAD 6 HOMOLOG A"/>
    <property type="match status" value="1"/>
</dbReference>
<accession>A0A7S3K2B4</accession>
<feature type="region of interest" description="Disordered" evidence="6">
    <location>
        <begin position="293"/>
        <end position="319"/>
    </location>
</feature>
<evidence type="ECO:0000256" key="3">
    <source>
        <dbReference type="ARBA" id="ARBA00023069"/>
    </source>
</evidence>
<feature type="compositionally biased region" description="Acidic residues" evidence="6">
    <location>
        <begin position="401"/>
        <end position="412"/>
    </location>
</feature>
<dbReference type="GO" id="GO:0001534">
    <property type="term" value="C:radial spoke"/>
    <property type="evidence" value="ECO:0007669"/>
    <property type="project" value="InterPro"/>
</dbReference>
<dbReference type="InterPro" id="IPR006802">
    <property type="entry name" value="Radial_spoke"/>
</dbReference>
<dbReference type="GO" id="GO:0060294">
    <property type="term" value="P:cilium movement involved in cell motility"/>
    <property type="evidence" value="ECO:0007669"/>
    <property type="project" value="InterPro"/>
</dbReference>
<feature type="region of interest" description="Disordered" evidence="6">
    <location>
        <begin position="387"/>
        <end position="427"/>
    </location>
</feature>
<keyword evidence="5" id="KW-0966">Cell projection</keyword>
<dbReference type="PANTHER" id="PTHR13159">
    <property type="entry name" value="RADIAL SPOKEHEAD-RELATED"/>
    <property type="match status" value="1"/>
</dbReference>
<gene>
    <name evidence="7" type="ORF">ALAG00032_LOCUS13514</name>
</gene>
<evidence type="ECO:0000256" key="4">
    <source>
        <dbReference type="ARBA" id="ARBA00023212"/>
    </source>
</evidence>
<proteinExistence type="predicted"/>
<name>A0A7S3K2B4_9STRA</name>
<reference evidence="7" key="1">
    <citation type="submission" date="2021-01" db="EMBL/GenBank/DDBJ databases">
        <authorList>
            <person name="Corre E."/>
            <person name="Pelletier E."/>
            <person name="Niang G."/>
            <person name="Scheremetjew M."/>
            <person name="Finn R."/>
            <person name="Kale V."/>
            <person name="Holt S."/>
            <person name="Cochrane G."/>
            <person name="Meng A."/>
            <person name="Brown T."/>
            <person name="Cohen L."/>
        </authorList>
    </citation>
    <scope>NUCLEOTIDE SEQUENCE</scope>
    <source>
        <strain evidence="7">CCMP1510</strain>
    </source>
</reference>